<accession>A0A3S4USC5</accession>
<keyword evidence="2" id="KW-1185">Reference proteome</keyword>
<gene>
    <name evidence="1" type="ORF">NCTC13652_02314</name>
</gene>
<reference evidence="1 2" key="1">
    <citation type="submission" date="2018-12" db="EMBL/GenBank/DDBJ databases">
        <authorList>
            <consortium name="Pathogen Informatics"/>
        </authorList>
    </citation>
    <scope>NUCLEOTIDE SEQUENCE [LARGE SCALE GENOMIC DNA]</scope>
    <source>
        <strain evidence="1 2">NCTC13652</strain>
    </source>
</reference>
<dbReference type="Proteomes" id="UP000277858">
    <property type="component" value="Chromosome"/>
</dbReference>
<evidence type="ECO:0000313" key="2">
    <source>
        <dbReference type="Proteomes" id="UP000277858"/>
    </source>
</evidence>
<dbReference type="AlphaFoldDB" id="A0A3S4USC5"/>
<dbReference type="EMBL" id="LR134473">
    <property type="protein sequence ID" value="VEI04091.1"/>
    <property type="molecule type" value="Genomic_DNA"/>
</dbReference>
<proteinExistence type="predicted"/>
<organism evidence="1 2">
    <name type="scientific">Acidipropionibacterium jensenii</name>
    <dbReference type="NCBI Taxonomy" id="1749"/>
    <lineage>
        <taxon>Bacteria</taxon>
        <taxon>Bacillati</taxon>
        <taxon>Actinomycetota</taxon>
        <taxon>Actinomycetes</taxon>
        <taxon>Propionibacteriales</taxon>
        <taxon>Propionibacteriaceae</taxon>
        <taxon>Acidipropionibacterium</taxon>
    </lineage>
</organism>
<evidence type="ECO:0000313" key="1">
    <source>
        <dbReference type="EMBL" id="VEI04091.1"/>
    </source>
</evidence>
<protein>
    <submittedName>
        <fullName evidence="1">Uncharacterized protein</fullName>
    </submittedName>
</protein>
<sequence length="134" mass="14576">MATEKSTGTYYRIHAGDRDHAGICDKSQWDSREIGGGRWVEDPETGELVEDVRYGVSACESIEDLAAYVAQTGVGGDNPVIVEFEAELADDDDHDADLGAVLTWPTRIVGVYDEGDATYDAFDQLLDEALGWTA</sequence>
<name>A0A3S4USC5_9ACTN</name>